<dbReference type="SUPFAM" id="SSF48371">
    <property type="entry name" value="ARM repeat"/>
    <property type="match status" value="1"/>
</dbReference>
<keyword evidence="10" id="KW-1185">Reference proteome</keyword>
<keyword evidence="4" id="KW-0677">Repeat</keyword>
<dbReference type="RefSeq" id="XP_025372421.1">
    <property type="nucleotide sequence ID" value="XM_025513034.1"/>
</dbReference>
<dbReference type="PANTHER" id="PTHR22781:SF12">
    <property type="entry name" value="AP-3 COMPLEX SUBUNIT DELTA-1"/>
    <property type="match status" value="1"/>
</dbReference>
<dbReference type="GO" id="GO:0010008">
    <property type="term" value="C:endosome membrane"/>
    <property type="evidence" value="ECO:0007669"/>
    <property type="project" value="TreeGrafter"/>
</dbReference>
<protein>
    <submittedName>
        <fullName evidence="9">ARM repeat-containing protein</fullName>
    </submittedName>
</protein>
<evidence type="ECO:0000256" key="1">
    <source>
        <dbReference type="ARBA" id="ARBA00004308"/>
    </source>
</evidence>
<feature type="region of interest" description="Disordered" evidence="7">
    <location>
        <begin position="381"/>
        <end position="418"/>
    </location>
</feature>
<keyword evidence="6" id="KW-0472">Membrane</keyword>
<dbReference type="GO" id="GO:0030123">
    <property type="term" value="C:AP-3 adaptor complex"/>
    <property type="evidence" value="ECO:0007669"/>
    <property type="project" value="InterPro"/>
</dbReference>
<comment type="similarity">
    <text evidence="2">Belongs to the adaptor complexes large subunit family.</text>
</comment>
<dbReference type="Pfam" id="PF01602">
    <property type="entry name" value="Adaptin_N"/>
    <property type="match status" value="1"/>
</dbReference>
<dbReference type="InterPro" id="IPR002553">
    <property type="entry name" value="Clathrin/coatomer_adapt-like_N"/>
</dbReference>
<evidence type="ECO:0000256" key="5">
    <source>
        <dbReference type="ARBA" id="ARBA00022927"/>
    </source>
</evidence>
<comment type="subcellular location">
    <subcellularLocation>
        <location evidence="1">Endomembrane system</location>
    </subcellularLocation>
</comment>
<keyword evidence="5" id="KW-0653">Protein transport</keyword>
<dbReference type="PANTHER" id="PTHR22781">
    <property type="entry name" value="DELTA ADAPTIN-RELATED"/>
    <property type="match status" value="1"/>
</dbReference>
<reference evidence="9 10" key="1">
    <citation type="journal article" date="2018" name="Mol. Biol. Evol.">
        <title>Broad Genomic Sampling Reveals a Smut Pathogenic Ancestry of the Fungal Clade Ustilaginomycotina.</title>
        <authorList>
            <person name="Kijpornyongpan T."/>
            <person name="Mondo S.J."/>
            <person name="Barry K."/>
            <person name="Sandor L."/>
            <person name="Lee J."/>
            <person name="Lipzen A."/>
            <person name="Pangilinan J."/>
            <person name="LaButti K."/>
            <person name="Hainaut M."/>
            <person name="Henrissat B."/>
            <person name="Grigoriev I.V."/>
            <person name="Spatafora J.W."/>
            <person name="Aime M.C."/>
        </authorList>
    </citation>
    <scope>NUCLEOTIDE SEQUENCE [LARGE SCALE GENOMIC DNA]</scope>
    <source>
        <strain evidence="9 10">MCA 4658</strain>
    </source>
</reference>
<evidence type="ECO:0000259" key="8">
    <source>
        <dbReference type="Pfam" id="PF01602"/>
    </source>
</evidence>
<organism evidence="9 10">
    <name type="scientific">Ceraceosorus guamensis</name>
    <dbReference type="NCBI Taxonomy" id="1522189"/>
    <lineage>
        <taxon>Eukaryota</taxon>
        <taxon>Fungi</taxon>
        <taxon>Dikarya</taxon>
        <taxon>Basidiomycota</taxon>
        <taxon>Ustilaginomycotina</taxon>
        <taxon>Exobasidiomycetes</taxon>
        <taxon>Ceraceosorales</taxon>
        <taxon>Ceraceosoraceae</taxon>
        <taxon>Ceraceosorus</taxon>
    </lineage>
</organism>
<keyword evidence="3" id="KW-0813">Transport</keyword>
<accession>A0A316W935</accession>
<dbReference type="InterPro" id="IPR017105">
    <property type="entry name" value="AP3_complex_dsu"/>
</dbReference>
<dbReference type="InterPro" id="IPR016024">
    <property type="entry name" value="ARM-type_fold"/>
</dbReference>
<evidence type="ECO:0000256" key="2">
    <source>
        <dbReference type="ARBA" id="ARBA00006613"/>
    </source>
</evidence>
<dbReference type="Proteomes" id="UP000245783">
    <property type="component" value="Unassembled WGS sequence"/>
</dbReference>
<feature type="domain" description="Clathrin/coatomer adaptor adaptin-like N-terminal" evidence="8">
    <location>
        <begin position="31"/>
        <end position="345"/>
    </location>
</feature>
<dbReference type="STRING" id="1522189.A0A316W935"/>
<dbReference type="OrthoDB" id="10264595at2759"/>
<gene>
    <name evidence="9" type="ORF">IE81DRAFT_320444</name>
</gene>
<evidence type="ECO:0000256" key="4">
    <source>
        <dbReference type="ARBA" id="ARBA00022737"/>
    </source>
</evidence>
<sequence length="439" mass="47386">MFERSLSSLIKGLRANAAPLSGATRQQQRNEARYVSQQLDEIRVEMRSEDRAVKAEAVLKLCYLQMLGHTSSAPNSFNMLEVMSSQKLHEKQIGYLGASMSFTPETDVRVLVTNLMQKDLHSDNPIEVSIALNGLSHLASAELVPHLLTDVLHILQDSPLPALRKRALLSLHALIAHDETSSTLATSLPALQEALHDADSGVVGAAVNVITELSHARPEAFLEYAPDLCSLLETHTNNWTLIKLLKLLGTLAAESSSDELAGLLASRLESFIRTTKAMSLLYEALVCAIEAGLVDGEDRPGASSTSASSPDAFRTLCLSKLTSMQSGTDANLRVMAHSALRKLENRSMGPSRKKLPTNVEGMLIEFGETDKELLEIAGEPARGADRSTSAAIGTSSAAAKQPSNIPVASLLDDDDPEQVESFAVRAPRGLQCQTETDWN</sequence>
<evidence type="ECO:0000256" key="3">
    <source>
        <dbReference type="ARBA" id="ARBA00022448"/>
    </source>
</evidence>
<proteinExistence type="inferred from homology"/>
<dbReference type="InParanoid" id="A0A316W935"/>
<dbReference type="InterPro" id="IPR011989">
    <property type="entry name" value="ARM-like"/>
</dbReference>
<dbReference type="GO" id="GO:0006896">
    <property type="term" value="P:Golgi to vacuole transport"/>
    <property type="evidence" value="ECO:0007669"/>
    <property type="project" value="TreeGrafter"/>
</dbReference>
<dbReference type="EMBL" id="KZ819356">
    <property type="protein sequence ID" value="PWN45261.1"/>
    <property type="molecule type" value="Genomic_DNA"/>
</dbReference>
<dbReference type="GO" id="GO:0006623">
    <property type="term" value="P:protein targeting to vacuole"/>
    <property type="evidence" value="ECO:0007669"/>
    <property type="project" value="TreeGrafter"/>
</dbReference>
<evidence type="ECO:0000256" key="7">
    <source>
        <dbReference type="SAM" id="MobiDB-lite"/>
    </source>
</evidence>
<evidence type="ECO:0000256" key="6">
    <source>
        <dbReference type="ARBA" id="ARBA00023136"/>
    </source>
</evidence>
<dbReference type="AlphaFoldDB" id="A0A316W935"/>
<name>A0A316W935_9BASI</name>
<evidence type="ECO:0000313" key="10">
    <source>
        <dbReference type="Proteomes" id="UP000245783"/>
    </source>
</evidence>
<feature type="compositionally biased region" description="Low complexity" evidence="7">
    <location>
        <begin position="387"/>
        <end position="399"/>
    </location>
</feature>
<dbReference type="GeneID" id="37034904"/>
<evidence type="ECO:0000313" key="9">
    <source>
        <dbReference type="EMBL" id="PWN45261.1"/>
    </source>
</evidence>
<dbReference type="Gene3D" id="1.25.10.10">
    <property type="entry name" value="Leucine-rich Repeat Variant"/>
    <property type="match status" value="1"/>
</dbReference>